<dbReference type="AlphaFoldDB" id="W1QBJ5"/>
<evidence type="ECO:0000313" key="4">
    <source>
        <dbReference type="Proteomes" id="UP000008673"/>
    </source>
</evidence>
<keyword evidence="1" id="KW-0175">Coiled coil</keyword>
<dbReference type="KEGG" id="opa:HPODL_04005"/>
<accession>W1QBJ5</accession>
<dbReference type="GeneID" id="25773436"/>
<reference evidence="3 4" key="1">
    <citation type="journal article" date="2013" name="BMC Genomics">
        <title>Genome sequence and analysis of methylotrophic yeast Hansenula polymorpha DL1.</title>
        <authorList>
            <person name="Ravin N.V."/>
            <person name="Eldarov M.A."/>
            <person name="Kadnikov V.V."/>
            <person name="Beletsky A.V."/>
            <person name="Schneider J."/>
            <person name="Mardanova E.S."/>
            <person name="Smekalova E.M."/>
            <person name="Zvereva M.I."/>
            <person name="Dontsova O.A."/>
            <person name="Mardanov A.V."/>
            <person name="Skryabin K.G."/>
        </authorList>
    </citation>
    <scope>NUCLEOTIDE SEQUENCE [LARGE SCALE GENOMIC DNA]</scope>
    <source>
        <strain evidence="4">ATCC 26012 / BCRC 20466 / JCM 22074 / NRRL Y-7560 / DL-1</strain>
    </source>
</reference>
<organism evidence="3 4">
    <name type="scientific">Ogataea parapolymorpha (strain ATCC 26012 / BCRC 20466 / JCM 22074 / NRRL Y-7560 / DL-1)</name>
    <name type="common">Yeast</name>
    <name type="synonym">Hansenula polymorpha</name>
    <dbReference type="NCBI Taxonomy" id="871575"/>
    <lineage>
        <taxon>Eukaryota</taxon>
        <taxon>Fungi</taxon>
        <taxon>Dikarya</taxon>
        <taxon>Ascomycota</taxon>
        <taxon>Saccharomycotina</taxon>
        <taxon>Pichiomycetes</taxon>
        <taxon>Pichiales</taxon>
        <taxon>Pichiaceae</taxon>
        <taxon>Ogataea</taxon>
    </lineage>
</organism>
<dbReference type="Proteomes" id="UP000008673">
    <property type="component" value="Unassembled WGS sequence"/>
</dbReference>
<feature type="coiled-coil region" evidence="1">
    <location>
        <begin position="266"/>
        <end position="293"/>
    </location>
</feature>
<gene>
    <name evidence="3" type="ORF">HPODL_04005</name>
</gene>
<comment type="caution">
    <text evidence="3">The sequence shown here is derived from an EMBL/GenBank/DDBJ whole genome shotgun (WGS) entry which is preliminary data.</text>
</comment>
<keyword evidence="4" id="KW-1185">Reference proteome</keyword>
<feature type="domain" description="TRAF3-interacting protein 1 C-terminal" evidence="2">
    <location>
        <begin position="245"/>
        <end position="319"/>
    </location>
</feature>
<protein>
    <recommendedName>
        <fullName evidence="2">TRAF3-interacting protein 1 C-terminal domain-containing protein</fullName>
    </recommendedName>
</protein>
<sequence length="321" mass="36726">MSVLDFYSEDVVAAEEPEILETSNPVYFDESSSSSEIIHPCVSSGITTYTPNQENLSKLESRLHFRQLEQSHGCTPNTLIDSELLVDEFLNKLRERVISSKSESESQEWTLIIGTLKKKSRLLRNAYETRHSKVNHDEPELSLNADSETVSKILLLLEKVEMLENLTGTECRSSESGSFQLQLNALTQKIEILMACMSQRSKDVPTKVASTDSLFSIERESSLLQKIEYLYDRYASLRIPNLEKVNTKLKSIGLMATSIAPSGDFLNNIHSEFNAMQRQITDWENKLSDFEAHMADNRKMIWENQSQVDTWIKNLEKKLYN</sequence>
<name>W1QBJ5_OGAPD</name>
<dbReference type="OrthoDB" id="3992081at2759"/>
<evidence type="ECO:0000259" key="2">
    <source>
        <dbReference type="Pfam" id="PF17749"/>
    </source>
</evidence>
<dbReference type="RefSeq" id="XP_013934260.1">
    <property type="nucleotide sequence ID" value="XM_014078785.1"/>
</dbReference>
<dbReference type="HOGENOM" id="CLU_866261_0_0_1"/>
<dbReference type="Pfam" id="PF17749">
    <property type="entry name" value="MIP-T3_C"/>
    <property type="match status" value="1"/>
</dbReference>
<dbReference type="EMBL" id="AEOI02000008">
    <property type="protein sequence ID" value="ESW98377.1"/>
    <property type="molecule type" value="Genomic_DNA"/>
</dbReference>
<evidence type="ECO:0000256" key="1">
    <source>
        <dbReference type="SAM" id="Coils"/>
    </source>
</evidence>
<dbReference type="InterPro" id="IPR041476">
    <property type="entry name" value="TRAF3IP1_C"/>
</dbReference>
<proteinExistence type="predicted"/>
<evidence type="ECO:0000313" key="3">
    <source>
        <dbReference type="EMBL" id="ESW98377.1"/>
    </source>
</evidence>